<dbReference type="Pfam" id="PF14525">
    <property type="entry name" value="AraC_binding_2"/>
    <property type="match status" value="1"/>
</dbReference>
<keyword evidence="7" id="KW-1185">Reference proteome</keyword>
<dbReference type="PROSITE" id="PS00041">
    <property type="entry name" value="HTH_ARAC_FAMILY_1"/>
    <property type="match status" value="1"/>
</dbReference>
<dbReference type="PANTHER" id="PTHR46796:SF12">
    <property type="entry name" value="HTH-TYPE DNA-BINDING TRANSCRIPTIONAL ACTIVATOR EUTR"/>
    <property type="match status" value="1"/>
</dbReference>
<reference evidence="5 7" key="1">
    <citation type="submission" date="2015-04" db="EMBL/GenBank/DDBJ databases">
        <title>Genome sequence of Kerstersia gyiorum CG1.</title>
        <authorList>
            <person name="Greninger A.L."/>
            <person name="Kozyreva V."/>
            <person name="Chaturvedi V."/>
        </authorList>
    </citation>
    <scope>NUCLEOTIDE SEQUENCE [LARGE SCALE GENOMIC DNA]</scope>
    <source>
        <strain evidence="5 7">CG1</strain>
    </source>
</reference>
<dbReference type="SMART" id="SM00342">
    <property type="entry name" value="HTH_ARAC"/>
    <property type="match status" value="1"/>
</dbReference>
<evidence type="ECO:0000256" key="3">
    <source>
        <dbReference type="ARBA" id="ARBA00023163"/>
    </source>
</evidence>
<evidence type="ECO:0000313" key="7">
    <source>
        <dbReference type="Proteomes" id="UP000078084"/>
    </source>
</evidence>
<dbReference type="InterPro" id="IPR035418">
    <property type="entry name" value="AraC-bd_2"/>
</dbReference>
<evidence type="ECO:0000256" key="1">
    <source>
        <dbReference type="ARBA" id="ARBA00023015"/>
    </source>
</evidence>
<dbReference type="SUPFAM" id="SSF46689">
    <property type="entry name" value="Homeodomain-like"/>
    <property type="match status" value="2"/>
</dbReference>
<comment type="caution">
    <text evidence="5">The sequence shown here is derived from an EMBL/GenBank/DDBJ whole genome shotgun (WGS) entry which is preliminary data.</text>
</comment>
<feature type="domain" description="HTH araC/xylS-type" evidence="4">
    <location>
        <begin position="220"/>
        <end position="320"/>
    </location>
</feature>
<dbReference type="Proteomes" id="UP000292039">
    <property type="component" value="Unassembled WGS sequence"/>
</dbReference>
<dbReference type="EMBL" id="LBNE01000003">
    <property type="protein sequence ID" value="KKO72160.1"/>
    <property type="molecule type" value="Genomic_DNA"/>
</dbReference>
<dbReference type="EMBL" id="SGWZ01000004">
    <property type="protein sequence ID" value="RZS67443.1"/>
    <property type="molecule type" value="Genomic_DNA"/>
</dbReference>
<evidence type="ECO:0000313" key="6">
    <source>
        <dbReference type="EMBL" id="RZS67443.1"/>
    </source>
</evidence>
<sequence length="323" mass="36559">MQTMLSHWEDHAYGDLDQAQAAVSNMLKPHRLCMQHTGQALDTRVRHADFGRITLSRLCYGADVRIQPEHLAGFYLVQIPLYGSAQVRCGNEEVDSNVRTATLLNPNEDIDMRWRGDSDQVMLKLERSLVEGLAAAMDGTETPRSVSFPVRFEAHASAPWKRMMRYLLDCAHTQGGGADSPLLLTQIEQLAASTLLSLHPHRQLDDSPALTQRILPRHIKRVETYLQEHAHEAVRGEDLAHFAGVSLRSLYAGFREYCGISPMQYLRGIRLERARRDLLDPHQADSVSTIALRWGFSHLGRFSAEYRQRFGETPSASLQRRHA</sequence>
<organism evidence="5 7">
    <name type="scientific">Kerstersia gyiorum</name>
    <dbReference type="NCBI Taxonomy" id="206506"/>
    <lineage>
        <taxon>Bacteria</taxon>
        <taxon>Pseudomonadati</taxon>
        <taxon>Pseudomonadota</taxon>
        <taxon>Betaproteobacteria</taxon>
        <taxon>Burkholderiales</taxon>
        <taxon>Alcaligenaceae</taxon>
        <taxon>Kerstersia</taxon>
    </lineage>
</organism>
<dbReference type="Proteomes" id="UP000078084">
    <property type="component" value="Unassembled WGS sequence"/>
</dbReference>
<protein>
    <submittedName>
        <fullName evidence="6">AraC-like DNA-binding protein</fullName>
    </submittedName>
    <submittedName>
        <fullName evidence="5">Transcriptional regulator</fullName>
    </submittedName>
</protein>
<dbReference type="GO" id="GO:0003700">
    <property type="term" value="F:DNA-binding transcription factor activity"/>
    <property type="evidence" value="ECO:0007669"/>
    <property type="project" value="InterPro"/>
</dbReference>
<evidence type="ECO:0000259" key="4">
    <source>
        <dbReference type="PROSITE" id="PS01124"/>
    </source>
</evidence>
<gene>
    <name evidence="5" type="ORF">AAV32_07455</name>
    <name evidence="6" type="ORF">EV679_2663</name>
</gene>
<dbReference type="RefSeq" id="WP_068369809.1">
    <property type="nucleotide sequence ID" value="NZ_CBCSEB010000015.1"/>
</dbReference>
<dbReference type="Pfam" id="PF12833">
    <property type="entry name" value="HTH_18"/>
    <property type="match status" value="1"/>
</dbReference>
<reference evidence="6 8" key="2">
    <citation type="submission" date="2019-02" db="EMBL/GenBank/DDBJ databases">
        <title>Genomic Encyclopedia of Type Strains, Phase IV (KMG-IV): sequencing the most valuable type-strain genomes for metagenomic binning, comparative biology and taxonomic classification.</title>
        <authorList>
            <person name="Goeker M."/>
        </authorList>
    </citation>
    <scope>NUCLEOTIDE SEQUENCE [LARGE SCALE GENOMIC DNA]</scope>
    <source>
        <strain evidence="6 8">DSM 16618</strain>
    </source>
</reference>
<dbReference type="PATRIC" id="fig|206506.3.peg.1595"/>
<keyword evidence="3" id="KW-0804">Transcription</keyword>
<dbReference type="InterPro" id="IPR050204">
    <property type="entry name" value="AraC_XylS_family_regulators"/>
</dbReference>
<dbReference type="InterPro" id="IPR018060">
    <property type="entry name" value="HTH_AraC"/>
</dbReference>
<evidence type="ECO:0000313" key="8">
    <source>
        <dbReference type="Proteomes" id="UP000292039"/>
    </source>
</evidence>
<keyword evidence="1" id="KW-0805">Transcription regulation</keyword>
<dbReference type="PANTHER" id="PTHR46796">
    <property type="entry name" value="HTH-TYPE TRANSCRIPTIONAL ACTIVATOR RHAS-RELATED"/>
    <property type="match status" value="1"/>
</dbReference>
<dbReference type="GO" id="GO:0043565">
    <property type="term" value="F:sequence-specific DNA binding"/>
    <property type="evidence" value="ECO:0007669"/>
    <property type="project" value="InterPro"/>
</dbReference>
<dbReference type="STRING" id="206506.AAV32_07455"/>
<name>A0A171KTE3_9BURK</name>
<proteinExistence type="predicted"/>
<accession>A0A171KTE3</accession>
<dbReference type="AlphaFoldDB" id="A0A171KTE3"/>
<dbReference type="Gene3D" id="1.10.10.60">
    <property type="entry name" value="Homeodomain-like"/>
    <property type="match status" value="1"/>
</dbReference>
<dbReference type="InterPro" id="IPR018062">
    <property type="entry name" value="HTH_AraC-typ_CS"/>
</dbReference>
<keyword evidence="2 6" id="KW-0238">DNA-binding</keyword>
<evidence type="ECO:0000313" key="5">
    <source>
        <dbReference type="EMBL" id="KKO72160.1"/>
    </source>
</evidence>
<dbReference type="InterPro" id="IPR009057">
    <property type="entry name" value="Homeodomain-like_sf"/>
</dbReference>
<dbReference type="PROSITE" id="PS01124">
    <property type="entry name" value="HTH_ARAC_FAMILY_2"/>
    <property type="match status" value="1"/>
</dbReference>
<evidence type="ECO:0000256" key="2">
    <source>
        <dbReference type="ARBA" id="ARBA00023125"/>
    </source>
</evidence>